<gene>
    <name evidence="1" type="ORF">GCM10023188_28240</name>
</gene>
<dbReference type="RefSeq" id="WP_345159981.1">
    <property type="nucleotide sequence ID" value="NZ_BAABHC010000016.1"/>
</dbReference>
<organism evidence="1 2">
    <name type="scientific">Pontibacter saemangeumensis</name>
    <dbReference type="NCBI Taxonomy" id="1084525"/>
    <lineage>
        <taxon>Bacteria</taxon>
        <taxon>Pseudomonadati</taxon>
        <taxon>Bacteroidota</taxon>
        <taxon>Cytophagia</taxon>
        <taxon>Cytophagales</taxon>
        <taxon>Hymenobacteraceae</taxon>
        <taxon>Pontibacter</taxon>
    </lineage>
</organism>
<name>A0ABP8LT26_9BACT</name>
<dbReference type="EMBL" id="BAABHC010000016">
    <property type="protein sequence ID" value="GAA4435846.1"/>
    <property type="molecule type" value="Genomic_DNA"/>
</dbReference>
<protein>
    <recommendedName>
        <fullName evidence="3">Amidoligase enzyme</fullName>
    </recommendedName>
</protein>
<sequence>MQFKQLPVLHNANGEIRKVGLELEYANVNIEDSVRIIQQLYGGKEQVKHRFSREVTGSRIGDFSVKIDLKLLNEKTYKEPLDKLNIHLQDIRIGDETLEDEVEEVLERVVNKVIPYEITTPPVPATELRQFEKLRQALYEHHAKGTEAFITNAFATHINPEVPAPDAETILRYLRAFLLLYPWLLEKGETDFARKMTAFINPFPDEYATLILPSSYQPDIDTLIEDYHRLNPDRNRPLDMYPFFAAVRANKISAYTDLGNVKARETFHYRLPNSWVSRPDWTLAQEWNNWITVEELANDPERLAEMSRRYLTLKQETLLGFAGKWTKETEKWL</sequence>
<dbReference type="InterPro" id="IPR022025">
    <property type="entry name" value="Amidoligase_2"/>
</dbReference>
<keyword evidence="2" id="KW-1185">Reference proteome</keyword>
<reference evidence="2" key="1">
    <citation type="journal article" date="2019" name="Int. J. Syst. Evol. Microbiol.">
        <title>The Global Catalogue of Microorganisms (GCM) 10K type strain sequencing project: providing services to taxonomists for standard genome sequencing and annotation.</title>
        <authorList>
            <consortium name="The Broad Institute Genomics Platform"/>
            <consortium name="The Broad Institute Genome Sequencing Center for Infectious Disease"/>
            <person name="Wu L."/>
            <person name="Ma J."/>
        </authorList>
    </citation>
    <scope>NUCLEOTIDE SEQUENCE [LARGE SCALE GENOMIC DNA]</scope>
    <source>
        <strain evidence="2">JCM 17926</strain>
    </source>
</reference>
<dbReference type="Proteomes" id="UP001500552">
    <property type="component" value="Unassembled WGS sequence"/>
</dbReference>
<dbReference type="Pfam" id="PF12224">
    <property type="entry name" value="Amidoligase_2"/>
    <property type="match status" value="1"/>
</dbReference>
<evidence type="ECO:0000313" key="2">
    <source>
        <dbReference type="Proteomes" id="UP001500552"/>
    </source>
</evidence>
<comment type="caution">
    <text evidence="1">The sequence shown here is derived from an EMBL/GenBank/DDBJ whole genome shotgun (WGS) entry which is preliminary data.</text>
</comment>
<evidence type="ECO:0008006" key="3">
    <source>
        <dbReference type="Google" id="ProtNLM"/>
    </source>
</evidence>
<evidence type="ECO:0000313" key="1">
    <source>
        <dbReference type="EMBL" id="GAA4435846.1"/>
    </source>
</evidence>
<accession>A0ABP8LT26</accession>
<proteinExistence type="predicted"/>